<dbReference type="Ensembl" id="ENST00000531098.1">
    <property type="protein sequence ID" value="ENSP00000432735.1"/>
    <property type="gene ID" value="ENSG00000104388.15"/>
</dbReference>
<dbReference type="EMBL" id="AC079065">
    <property type="status" value="NOT_ANNOTATED_CDS"/>
    <property type="molecule type" value="Genomic_DNA"/>
</dbReference>
<evidence type="ECO:0007829" key="4">
    <source>
        <dbReference type="ProteomicsDB" id="A0A1D5RMT4"/>
    </source>
</evidence>
<keyword evidence="3 4" id="KW-1267">Proteomics identification</keyword>
<evidence type="ECO:0000313" key="1">
    <source>
        <dbReference type="Ensembl" id="ENSP00000432735.1"/>
    </source>
</evidence>
<reference evidence="5" key="4">
    <citation type="journal article" date="2011" name="BMC Syst. Biol.">
        <title>Initial characterization of the human central proteome.</title>
        <authorList>
            <person name="Burkard T.R."/>
            <person name="Planyavsky M."/>
            <person name="Kaupe I."/>
            <person name="Breitwieser F.P."/>
            <person name="Burckstummer T."/>
            <person name="Bennett K.L."/>
            <person name="Superti-Furga G."/>
            <person name="Colinge J."/>
        </authorList>
    </citation>
    <scope>IDENTIFICATION BY MASS SPECTROMETRY [LARGE SCALE ANALYSIS]</scope>
</reference>
<dbReference type="Ensembl" id="ENST00000531098.1">
    <property type="protein sequence ID" value="ENSP00000432735.1"/>
    <property type="gene ID" value="ENSG00000104388.16"/>
</dbReference>
<gene>
    <name evidence="1" type="primary">RAB2A</name>
</gene>
<dbReference type="ChiTaRS" id="RAB2A">
    <property type="organism name" value="human"/>
</dbReference>
<feature type="non-terminal residue" evidence="1">
    <location>
        <position position="10"/>
    </location>
</feature>
<protein>
    <submittedName>
        <fullName evidence="1">RAB2A, member RAS oncogene family</fullName>
    </submittedName>
</protein>
<dbReference type="HGNC" id="HGNC:9763">
    <property type="gene designation" value="RAB2A"/>
</dbReference>
<proteinExistence type="evidence at protein level"/>
<name>A0A1D5RMT4_HUMAN</name>
<dbReference type="OpenTargets" id="ENSG00000104388"/>
<keyword evidence="2" id="KW-1185">Reference proteome</keyword>
<reference evidence="1 2" key="1">
    <citation type="journal article" date="2001" name="Nature">
        <title>Initial sequencing and analysis of the human genome.</title>
        <authorList>
            <consortium name="International Human Genome Sequencing Consortium"/>
            <person name="Lander E.S."/>
            <person name="Linton L.M."/>
            <person name="Birren B."/>
            <person name="Nusbaum C."/>
            <person name="Zody M.C."/>
            <person name="Baldwin J."/>
            <person name="Devon K."/>
            <person name="Dewar K."/>
            <person name="Doyle M."/>
            <person name="FitzHugh W."/>
            <person name="Funke R."/>
            <person name="Gage D."/>
            <person name="Harris K."/>
            <person name="Heaford A."/>
            <person name="Howland J."/>
            <person name="Kann L."/>
            <person name="Lehoczky J."/>
            <person name="LeVine R."/>
            <person name="McEwan P."/>
            <person name="McKernan K."/>
            <person name="Meldrim J."/>
            <person name="Mesirov J.P."/>
            <person name="Miranda C."/>
            <person name="Morris W."/>
            <person name="Naylor J."/>
            <person name="Raymond C."/>
            <person name="Rosetti M."/>
            <person name="Santos R."/>
            <person name="Sheridan A."/>
            <person name="Sougnez C."/>
            <person name="Stange-Thomann N."/>
            <person name="Stojanovic N."/>
            <person name="Subramanian A."/>
            <person name="Wyman D."/>
            <person name="Rogers J."/>
            <person name="Sulston J."/>
            <person name="Ainscough R."/>
            <person name="Beck S."/>
            <person name="Bentley D."/>
            <person name="Burton J."/>
            <person name="Clee C."/>
            <person name="Carter N."/>
            <person name="Coulson A."/>
            <person name="Deadman R."/>
            <person name="Deloukas P."/>
            <person name="Dunham A."/>
            <person name="Dunham I."/>
            <person name="Durbin R."/>
            <person name="French L."/>
            <person name="Grafham D."/>
            <person name="Gregory S."/>
            <person name="Hubbard T."/>
            <person name="Humphray S."/>
            <person name="Hunt A."/>
            <person name="Jones M."/>
            <person name="Lloyd C."/>
            <person name="McMurray A."/>
            <person name="Matthews L."/>
            <person name="Mercer S."/>
            <person name="Milne S."/>
            <person name="Mullikin J.C."/>
            <person name="Mungall A."/>
            <person name="Plumb R."/>
            <person name="Ross M."/>
            <person name="Shownkeen R."/>
            <person name="Sims S."/>
            <person name="Waterston R.H."/>
            <person name="Wilson R.K."/>
            <person name="Hillier L.W."/>
            <person name="McPherson J.D."/>
            <person name="Marra M.A."/>
            <person name="Mardis E.R."/>
            <person name="Fulton L.A."/>
            <person name="Chinwalla A.T."/>
            <person name="Pepin K.H."/>
            <person name="Gish W.R."/>
            <person name="Chissoe S.L."/>
            <person name="Wendl M.C."/>
            <person name="Delehaunty K.D."/>
            <person name="Miner T.L."/>
            <person name="Delehaunty A."/>
            <person name="Kramer J.B."/>
            <person name="Cook L.L."/>
            <person name="Fulton R.S."/>
            <person name="Johnson D.L."/>
            <person name="Minx P.J."/>
            <person name="Clifton S.W."/>
            <person name="Hawkins T."/>
            <person name="Branscomb E."/>
            <person name="Predki P."/>
            <person name="Richardson P."/>
            <person name="Wenning S."/>
            <person name="Slezak T."/>
            <person name="Doggett N."/>
            <person name="Cheng J.F."/>
            <person name="Olsen A."/>
            <person name="Lucas S."/>
            <person name="Elkin C."/>
            <person name="Uberbacher E."/>
            <person name="Frazier M."/>
            <person name="Gibbs R.A."/>
            <person name="Muzny D.M."/>
            <person name="Scherer S.E."/>
            <person name="Bouck J.B."/>
            <person name="Sodergren E.J."/>
            <person name="Worley K.C."/>
            <person name="Rives C.M."/>
            <person name="Gorrell J.H."/>
            <person name="Metzker M.L."/>
            <person name="Naylor S.L."/>
            <person name="Kucherlapati R.S."/>
            <person name="Nelson D.L."/>
            <person name="Weinstock G.M."/>
            <person name="Sakaki Y."/>
            <person name="Fujiyama A."/>
            <person name="Hattori M."/>
            <person name="Yada T."/>
            <person name="Toyoda A."/>
            <person name="Itoh T."/>
            <person name="Kawagoe C."/>
            <person name="Watanabe H."/>
            <person name="Totoki Y."/>
            <person name="Taylor T."/>
            <person name="Weissenbach J."/>
            <person name="Heilig R."/>
            <person name="Saurin W."/>
            <person name="Artiguenave F."/>
            <person name="Brottier P."/>
            <person name="Bruls T."/>
            <person name="Pelletier E."/>
            <person name="Robert C."/>
            <person name="Wincker P."/>
            <person name="Smith D.R."/>
            <person name="Doucette-Stamm L."/>
            <person name="Rubenfield M."/>
            <person name="Weinstock K."/>
            <person name="Lee H.M."/>
            <person name="Dubois J."/>
            <person name="Rosenthal A."/>
            <person name="Platzer M."/>
            <person name="Nyakatura G."/>
            <person name="Taudien S."/>
            <person name="Rump A."/>
            <person name="Yang H."/>
            <person name="Yu J."/>
            <person name="Wang J."/>
            <person name="Huang G."/>
            <person name="Gu J."/>
            <person name="Hood L."/>
            <person name="Rowen L."/>
            <person name="Madan A."/>
            <person name="Qin S."/>
            <person name="Davis R.W."/>
            <person name="Federspiel N.A."/>
            <person name="Abola A.P."/>
            <person name="Proctor M.J."/>
            <person name="Myers R.M."/>
            <person name="Schmutz J."/>
            <person name="Dickson M."/>
            <person name="Grimwood J."/>
            <person name="Cox D.R."/>
            <person name="Olson M.V."/>
            <person name="Kaul R."/>
            <person name="Raymond C."/>
            <person name="Shimizu N."/>
            <person name="Kawasaki K."/>
            <person name="Minoshima S."/>
            <person name="Evans G.A."/>
            <person name="Athanasiou M."/>
            <person name="Schultz R."/>
            <person name="Roe B.A."/>
            <person name="Chen F."/>
            <person name="Pan H."/>
            <person name="Ramser J."/>
            <person name="Lehrach H."/>
            <person name="Reinhardt R."/>
            <person name="McCombie W.R."/>
            <person name="de la Bastide M."/>
            <person name="Dedhia N."/>
            <person name="Blocker H."/>
            <person name="Hornischer K."/>
            <person name="Nordsiek G."/>
            <person name="Agarwala R."/>
            <person name="Aravind L."/>
            <person name="Bailey J.A."/>
            <person name="Bateman A."/>
            <person name="Batzoglou S."/>
            <person name="Birney E."/>
            <person name="Bork P."/>
            <person name="Brown D.G."/>
            <person name="Burge C.B."/>
            <person name="Cerutti L."/>
            <person name="Chen H.C."/>
            <person name="Church D."/>
            <person name="Clamp M."/>
            <person name="Copley R.R."/>
            <person name="Doerks T."/>
            <person name="Eddy S.R."/>
            <person name="Eichler E.E."/>
            <person name="Furey T.S."/>
            <person name="Galagan J."/>
            <person name="Gilbert J.G."/>
            <person name="Harmon C."/>
            <person name="Hayashizaki Y."/>
            <person name="Haussler D."/>
            <person name="Hermjakob H."/>
            <person name="Hokamp K."/>
            <person name="Jang W."/>
            <person name="Johnson L.S."/>
            <person name="Jones T.A."/>
            <person name="Kasif S."/>
            <person name="Kaspryzk A."/>
            <person name="Kennedy S."/>
            <person name="Kent W.J."/>
            <person name="Kitts P."/>
            <person name="Koonin E.V."/>
            <person name="Korf I."/>
            <person name="Kulp D."/>
            <person name="Lancet D."/>
            <person name="Lowe T.M."/>
            <person name="McLysaght A."/>
            <person name="Mikkelsen T."/>
            <person name="Moran J.V."/>
            <person name="Mulder N."/>
            <person name="Pollara V.J."/>
            <person name="Ponting C.P."/>
            <person name="Schuler G."/>
            <person name="Schultz J."/>
            <person name="Slater G."/>
            <person name="Smit A.F."/>
            <person name="Stupka E."/>
            <person name="Szustakowski J."/>
            <person name="Thierry-Mieg D."/>
            <person name="Thierry-Mieg J."/>
            <person name="Wagner L."/>
            <person name="Wallis J."/>
            <person name="Wheeler R."/>
            <person name="Williams A."/>
            <person name="Wolf Y.I."/>
            <person name="Wolfe K.H."/>
            <person name="Yang S.P."/>
            <person name="Yeh R.F."/>
            <person name="Collins F."/>
            <person name="Guyer M.S."/>
            <person name="Peterson J."/>
            <person name="Felsenfeld A."/>
            <person name="Wetterstrand K.A."/>
            <person name="Patrinos A."/>
            <person name="Morgan M.J."/>
            <person name="de Jong P."/>
            <person name="Catanese J.J."/>
            <person name="Osoegawa K."/>
            <person name="Shizuya H."/>
            <person name="Choi S."/>
            <person name="Chen Y.J."/>
        </authorList>
    </citation>
    <scope>NUCLEOTIDE SEQUENCE [LARGE SCALE GENOMIC DNA]</scope>
</reference>
<dbReference type="ExpressionAtlas" id="A0A1D5RMT4">
    <property type="expression patterns" value="baseline and differential"/>
</dbReference>
<reference evidence="1" key="6">
    <citation type="submission" date="2025-09" db="UniProtKB">
        <authorList>
            <consortium name="Ensembl"/>
        </authorList>
    </citation>
    <scope>IDENTIFICATION</scope>
</reference>
<evidence type="ECO:0007829" key="3">
    <source>
        <dbReference type="PeptideAtlas" id="A0A1D5RMT4"/>
    </source>
</evidence>
<dbReference type="Bgee" id="ENSG00000104388">
    <property type="expression patterns" value="Expressed in tendon of biceps brachii and 222 other cell types or tissues"/>
</dbReference>
<reference evidence="1 2" key="3">
    <citation type="journal article" date="2006" name="Nature">
        <title>DNA sequence and analysis of human chromosome 8.</title>
        <authorList>
            <person name="Nusbaum C."/>
            <person name="Mikkelsen T.S."/>
            <person name="Zody M.C."/>
            <person name="Asakawa S."/>
            <person name="Taudien S."/>
            <person name="Garber M."/>
            <person name="Kodira C.D."/>
            <person name="Schueler M.G."/>
            <person name="Shimizu A."/>
            <person name="Whittaker C.A."/>
            <person name="Chang J.L."/>
            <person name="Cuomo C.A."/>
            <person name="Dewar K."/>
            <person name="FitzGerald M.G."/>
            <person name="Yang X."/>
            <person name="Allen N.R."/>
            <person name="Anderson S."/>
            <person name="Asakawa T."/>
            <person name="Blechschmidt K."/>
            <person name="Bloom T."/>
            <person name="Borowsky M.L."/>
            <person name="Butler J."/>
            <person name="Cook A."/>
            <person name="Corum B."/>
            <person name="DeArellano K."/>
            <person name="DeCaprio D."/>
            <person name="Dooley K.T."/>
            <person name="Dorris L.III."/>
            <person name="Engels R."/>
            <person name="Glockner G."/>
            <person name="Hafez N."/>
            <person name="Hagopian D.S."/>
            <person name="Hall J.L."/>
            <person name="Ishikawa S.K."/>
            <person name="Jaffe D.B."/>
            <person name="Kamat A."/>
            <person name="Kudoh J."/>
            <person name="Lehmann R."/>
            <person name="Lokitsang T."/>
            <person name="Macdonald P."/>
            <person name="Major J.E."/>
            <person name="Matthews C.D."/>
            <person name="Mauceli E."/>
            <person name="Menzel U."/>
            <person name="Mihalev A.H."/>
            <person name="Minoshima S."/>
            <person name="Murayama Y."/>
            <person name="Naylor J.W."/>
            <person name="Nicol R."/>
            <person name="Nguyen C."/>
            <person name="O'Leary S.B."/>
            <person name="O'Neill K."/>
            <person name="Parker S.C."/>
            <person name="Polley A."/>
            <person name="Raymond C.K."/>
            <person name="Reichwald K."/>
            <person name="Rodriguez J."/>
            <person name="Sasaki T."/>
            <person name="Schilhabel M."/>
            <person name="Siddiqui R."/>
            <person name="Smith C.L."/>
            <person name="Sneddon T.P."/>
            <person name="Talamas J.A."/>
            <person name="Tenzin P."/>
            <person name="Topham K."/>
            <person name="Venkataraman V."/>
            <person name="Wen G."/>
            <person name="Yamazaki S."/>
            <person name="Young S.K."/>
            <person name="Zeng Q."/>
            <person name="Zimmer A.R."/>
            <person name="Rosenthal A."/>
            <person name="Birren B.W."/>
            <person name="Platzer M."/>
            <person name="Shimizu N."/>
            <person name="Lander E.S."/>
        </authorList>
    </citation>
    <scope>NUCLEOTIDE SEQUENCE [LARGE SCALE GENOMIC DNA]</scope>
</reference>
<evidence type="ECO:0007829" key="5">
    <source>
        <dbReference type="PubMed" id="21269460"/>
    </source>
</evidence>
<dbReference type="OrthoDB" id="9989112at2759"/>
<dbReference type="OMA" id="TNATHAC"/>
<dbReference type="Antibodypedia" id="4367">
    <property type="antibodies" value="339 antibodies from 36 providers"/>
</dbReference>
<dbReference type="Proteomes" id="UP000005640">
    <property type="component" value="Chromosome 8"/>
</dbReference>
<reference evidence="1 2" key="2">
    <citation type="journal article" date="2004" name="Nature">
        <title>Finishing the euchromatic sequence of the human genome.</title>
        <authorList>
            <consortium name="International Human Genome Sequencing Consortium"/>
        </authorList>
    </citation>
    <scope>NUCLEOTIDE SEQUENCE [LARGE SCALE GENOMIC DNA]</scope>
</reference>
<reference evidence="1" key="5">
    <citation type="submission" date="2025-08" db="UniProtKB">
        <authorList>
            <consortium name="Ensembl"/>
        </authorList>
    </citation>
    <scope>IDENTIFICATION</scope>
</reference>
<evidence type="ECO:0000313" key="2">
    <source>
        <dbReference type="Proteomes" id="UP000005640"/>
    </source>
</evidence>
<dbReference type="EMBL" id="AC068389">
    <property type="status" value="NOT_ANNOTATED_CDS"/>
    <property type="molecule type" value="Genomic_DNA"/>
</dbReference>
<accession>A0A1D5RMT4</accession>
<dbReference type="GeneTree" id="ENSGT00940000153886"/>
<sequence>MITIDGKQIK</sequence>
<dbReference type="VEuPathDB" id="HostDB:ENSG00000104388"/>
<dbReference type="MassIVE" id="A0A1D5RMT4"/>
<organism evidence="1 2">
    <name type="scientific">Homo sapiens</name>
    <name type="common">Human</name>
    <dbReference type="NCBI Taxonomy" id="9606"/>
    <lineage>
        <taxon>Eukaryota</taxon>
        <taxon>Metazoa</taxon>
        <taxon>Chordata</taxon>
        <taxon>Craniata</taxon>
        <taxon>Vertebrata</taxon>
        <taxon>Euteleostomi</taxon>
        <taxon>Mammalia</taxon>
        <taxon>Eutheria</taxon>
        <taxon>Euarchontoglires</taxon>
        <taxon>Primates</taxon>
        <taxon>Haplorrhini</taxon>
        <taxon>Catarrhini</taxon>
        <taxon>Hominidae</taxon>
        <taxon>Homo</taxon>
    </lineage>
</organism>